<organism evidence="1 2">
    <name type="scientific">Plebeiibacterium marinum</name>
    <dbReference type="NCBI Taxonomy" id="2992111"/>
    <lineage>
        <taxon>Bacteria</taxon>
        <taxon>Pseudomonadati</taxon>
        <taxon>Bacteroidota</taxon>
        <taxon>Bacteroidia</taxon>
        <taxon>Marinilabiliales</taxon>
        <taxon>Marinilabiliaceae</taxon>
        <taxon>Plebeiibacterium</taxon>
    </lineage>
</organism>
<evidence type="ECO:0000313" key="2">
    <source>
        <dbReference type="Proteomes" id="UP001207408"/>
    </source>
</evidence>
<dbReference type="SUPFAM" id="SSF49344">
    <property type="entry name" value="CBD9-like"/>
    <property type="match status" value="1"/>
</dbReference>
<keyword evidence="2" id="KW-1185">Reference proteome</keyword>
<dbReference type="RefSeq" id="WP_301198812.1">
    <property type="nucleotide sequence ID" value="NZ_JAPDPI010000011.1"/>
</dbReference>
<gene>
    <name evidence="1" type="ORF">OM074_07360</name>
</gene>
<accession>A0AAE3MDH6</accession>
<dbReference type="AlphaFoldDB" id="A0AAE3MDH6"/>
<proteinExistence type="predicted"/>
<sequence length="362" mass="42470">MITFFALATGCNNKGKEIYSDKNEFGIKKKPFNFSPKTYILHHLSKAPVIDGKNTDSEWDSCQWTSDFVSEISGKNDNSSLSTKLKMGLFNDTIYLLAKLNESHIWGMDFPKGFPRIEDNYFQVCIDCNNNEHEYHTIKINALGITSCHHCNINDSLSSHPSCPFNNLNINASVYIEGTANNPKDIDRYWQAELAIPYKFKNTNRTYDYLKMNFTRNRWQYTIVDGMYKKILNSETGKTYEGEKWQWAYMWENPISDVELWGEVHPNKENLENKHFLMARTIKWELRNVYYAQKLHYEKHKRFAHKIAGLKDVGFDLSALKFRPDIKANKNHFTAIITNFDTKRIWIIDDSGRIKSETYKKR</sequence>
<reference evidence="1" key="1">
    <citation type="submission" date="2022-10" db="EMBL/GenBank/DDBJ databases">
        <authorList>
            <person name="Yu W.X."/>
        </authorList>
    </citation>
    <scope>NUCLEOTIDE SEQUENCE</scope>
    <source>
        <strain evidence="1">D04</strain>
    </source>
</reference>
<dbReference type="EMBL" id="JAPDPI010000011">
    <property type="protein sequence ID" value="MCW3805441.1"/>
    <property type="molecule type" value="Genomic_DNA"/>
</dbReference>
<dbReference type="Gene3D" id="2.60.40.1190">
    <property type="match status" value="1"/>
</dbReference>
<protein>
    <submittedName>
        <fullName evidence="1">Uncharacterized protein</fullName>
    </submittedName>
</protein>
<comment type="caution">
    <text evidence="1">The sequence shown here is derived from an EMBL/GenBank/DDBJ whole genome shotgun (WGS) entry which is preliminary data.</text>
</comment>
<name>A0AAE3MDH6_9BACT</name>
<dbReference type="Proteomes" id="UP001207408">
    <property type="component" value="Unassembled WGS sequence"/>
</dbReference>
<evidence type="ECO:0000313" key="1">
    <source>
        <dbReference type="EMBL" id="MCW3805441.1"/>
    </source>
</evidence>